<evidence type="ECO:0000256" key="9">
    <source>
        <dbReference type="RuleBase" id="RU004356"/>
    </source>
</evidence>
<feature type="chain" id="PRO_5003218336" description="Glutamine synthetase" evidence="10">
    <location>
        <begin position="17"/>
        <end position="431"/>
    </location>
</feature>
<dbReference type="EMBL" id="HQ020361">
    <property type="protein sequence ID" value="ADV39974.1"/>
    <property type="molecule type" value="mRNA"/>
</dbReference>
<dbReference type="SUPFAM" id="SSF54368">
    <property type="entry name" value="Glutamine synthetase, N-terminal domain"/>
    <property type="match status" value="1"/>
</dbReference>
<accession>E7D430</accession>
<feature type="non-terminal residue" evidence="13">
    <location>
        <position position="1"/>
    </location>
</feature>
<dbReference type="PANTHER" id="PTHR20852">
    <property type="entry name" value="GLUTAMINE SYNTHETASE"/>
    <property type="match status" value="1"/>
</dbReference>
<evidence type="ECO:0000313" key="13">
    <source>
        <dbReference type="EMBL" id="ADV39974.1"/>
    </source>
</evidence>
<dbReference type="Gene3D" id="3.10.20.70">
    <property type="entry name" value="Glutamine synthetase, N-terminal domain"/>
    <property type="match status" value="1"/>
</dbReference>
<dbReference type="InterPro" id="IPR008147">
    <property type="entry name" value="Gln_synt_N"/>
</dbReference>
<keyword evidence="3 9" id="KW-0436">Ligase</keyword>
<feature type="domain" description="GS beta-grasp" evidence="11">
    <location>
        <begin position="74"/>
        <end position="157"/>
    </location>
</feature>
<dbReference type="AlphaFoldDB" id="E7D430"/>
<dbReference type="FunFam" id="3.30.590.10:FF:000004">
    <property type="entry name" value="Glutamine synthetase"/>
    <property type="match status" value="1"/>
</dbReference>
<dbReference type="PROSITE" id="PS00181">
    <property type="entry name" value="GLNA_ATP"/>
    <property type="match status" value="1"/>
</dbReference>
<dbReference type="GO" id="GO:0005737">
    <property type="term" value="C:cytoplasm"/>
    <property type="evidence" value="ECO:0007669"/>
    <property type="project" value="TreeGrafter"/>
</dbReference>
<comment type="similarity">
    <text evidence="1 7 8">Belongs to the glutamine synthetase family.</text>
</comment>
<evidence type="ECO:0000256" key="2">
    <source>
        <dbReference type="ARBA" id="ARBA00012937"/>
    </source>
</evidence>
<evidence type="ECO:0000256" key="6">
    <source>
        <dbReference type="ARBA" id="ARBA00049436"/>
    </source>
</evidence>
<keyword evidence="5 9" id="KW-0067">ATP-binding</keyword>
<dbReference type="Gene3D" id="3.30.590.10">
    <property type="entry name" value="Glutamine synthetase/guanido kinase, catalytic domain"/>
    <property type="match status" value="1"/>
</dbReference>
<comment type="catalytic activity">
    <reaction evidence="6 9">
        <text>L-glutamate + NH4(+) + ATP = L-glutamine + ADP + phosphate + H(+)</text>
        <dbReference type="Rhea" id="RHEA:16169"/>
        <dbReference type="ChEBI" id="CHEBI:15378"/>
        <dbReference type="ChEBI" id="CHEBI:28938"/>
        <dbReference type="ChEBI" id="CHEBI:29985"/>
        <dbReference type="ChEBI" id="CHEBI:30616"/>
        <dbReference type="ChEBI" id="CHEBI:43474"/>
        <dbReference type="ChEBI" id="CHEBI:58359"/>
        <dbReference type="ChEBI" id="CHEBI:456216"/>
        <dbReference type="EC" id="6.3.1.2"/>
    </reaction>
</comment>
<dbReference type="Pfam" id="PF00120">
    <property type="entry name" value="Gln-synt_C"/>
    <property type="match status" value="1"/>
</dbReference>
<dbReference type="EC" id="6.3.1.2" evidence="2 9"/>
<dbReference type="InterPro" id="IPR050292">
    <property type="entry name" value="Glutamine_Synthetase"/>
</dbReference>
<evidence type="ECO:0000256" key="5">
    <source>
        <dbReference type="ARBA" id="ARBA00022840"/>
    </source>
</evidence>
<evidence type="ECO:0000256" key="1">
    <source>
        <dbReference type="ARBA" id="ARBA00009897"/>
    </source>
</evidence>
<evidence type="ECO:0000256" key="7">
    <source>
        <dbReference type="PROSITE-ProRule" id="PRU01330"/>
    </source>
</evidence>
<evidence type="ECO:0000259" key="12">
    <source>
        <dbReference type="PROSITE" id="PS51987"/>
    </source>
</evidence>
<keyword evidence="4 9" id="KW-0547">Nucleotide-binding</keyword>
<evidence type="ECO:0000256" key="4">
    <source>
        <dbReference type="ARBA" id="ARBA00022741"/>
    </source>
</evidence>
<dbReference type="GO" id="GO:0005524">
    <property type="term" value="F:ATP binding"/>
    <property type="evidence" value="ECO:0007669"/>
    <property type="project" value="UniProtKB-KW"/>
</dbReference>
<dbReference type="GO" id="GO:0006542">
    <property type="term" value="P:glutamine biosynthetic process"/>
    <property type="evidence" value="ECO:0007669"/>
    <property type="project" value="InterPro"/>
</dbReference>
<keyword evidence="10" id="KW-0732">Signal</keyword>
<evidence type="ECO:0000259" key="11">
    <source>
        <dbReference type="PROSITE" id="PS51986"/>
    </source>
</evidence>
<dbReference type="InterPro" id="IPR008146">
    <property type="entry name" value="Gln_synth_cat_dom"/>
</dbReference>
<sequence length="431" mass="47218">MLRIITLCTIFAGSGAFLTSPVSLGKLGAHAAARDSATRLAQFSGVQLRSARLAPASRKSTMSGISGIQMYDKIKAEYVWIGGRGGVGDDYRCKTRILDEVPKSVDDLPLWNYDGSSTGQAPGSDSEVFLKPVFMCPDPMRGGPHILVFCEMLKPDMTPIPTNTRNAAKKIFDQGLGEEPWYGIEQEYTLFKDGAPLGWPKSTARPFASPSPLLNFGYPGPQGPYYCSVGFDVSFGRAVVEDHLEACLKAGLNVGGINCEVLPGQWEYQVGPCVGIRAGDELHMTRFLLHRVCEEHGVTVSFDPKPVPGDWNGSGCHTNFSTRRMRSAGGFALIKQACEALGRNHQKHIRAYGEGNERRLTGKHETNSIDSFRYGVGDRGASIRIPRFTERDDRGYFEDRRPASNMDPYVVTSLIFDTVCLDGKTDAFAPK</sequence>
<dbReference type="PROSITE" id="PS51987">
    <property type="entry name" value="GS_CATALYTIC"/>
    <property type="match status" value="1"/>
</dbReference>
<proteinExistence type="evidence at transcript level"/>
<reference evidence="13" key="1">
    <citation type="submission" date="2010-08" db="EMBL/GenBank/DDBJ databases">
        <title>Glutamine synthetase gene family evolution in cryptophyte, haptophyte, heterokont and dinoflagellate lineages indicate a shared ancestry of these organisms.</title>
        <authorList>
            <person name="Ghoshroy S."/>
            <person name="Robertson D.L."/>
        </authorList>
    </citation>
    <scope>NUCLEOTIDE SEQUENCE</scope>
    <source>
        <strain evidence="13">SAG 2013</strain>
    </source>
</reference>
<dbReference type="SMART" id="SM01230">
    <property type="entry name" value="Gln-synt_C"/>
    <property type="match status" value="1"/>
</dbReference>
<dbReference type="InterPro" id="IPR036651">
    <property type="entry name" value="Gln_synt_N_sf"/>
</dbReference>
<dbReference type="GO" id="GO:0004356">
    <property type="term" value="F:glutamine synthetase activity"/>
    <property type="evidence" value="ECO:0007669"/>
    <property type="project" value="UniProtKB-EC"/>
</dbReference>
<name>E7D430_9CRYP</name>
<evidence type="ECO:0000256" key="10">
    <source>
        <dbReference type="SAM" id="SignalP"/>
    </source>
</evidence>
<dbReference type="InterPro" id="IPR027303">
    <property type="entry name" value="Gln_synth_gly_rich_site"/>
</dbReference>
<feature type="domain" description="GS catalytic" evidence="12">
    <location>
        <begin position="164"/>
        <end position="431"/>
    </location>
</feature>
<dbReference type="InterPro" id="IPR014746">
    <property type="entry name" value="Gln_synth/guanido_kin_cat_dom"/>
</dbReference>
<dbReference type="PROSITE" id="PS51986">
    <property type="entry name" value="GS_BETA_GRASP"/>
    <property type="match status" value="1"/>
</dbReference>
<dbReference type="PANTHER" id="PTHR20852:SF57">
    <property type="entry name" value="GLUTAMINE SYNTHETASE 2 CYTOPLASMIC"/>
    <property type="match status" value="1"/>
</dbReference>
<evidence type="ECO:0000256" key="8">
    <source>
        <dbReference type="RuleBase" id="RU000384"/>
    </source>
</evidence>
<organism evidence="13">
    <name type="scientific">Cryptomonas phaseolus</name>
    <dbReference type="NCBI Taxonomy" id="400110"/>
    <lineage>
        <taxon>Eukaryota</taxon>
        <taxon>Cryptophyceae</taxon>
        <taxon>Cryptomonadales</taxon>
        <taxon>Cryptomonadaceae</taxon>
        <taxon>Cryptomonas</taxon>
    </lineage>
</organism>
<dbReference type="PROSITE" id="PS00180">
    <property type="entry name" value="GLNA_1"/>
    <property type="match status" value="1"/>
</dbReference>
<feature type="signal peptide" evidence="10">
    <location>
        <begin position="1"/>
        <end position="16"/>
    </location>
</feature>
<dbReference type="SUPFAM" id="SSF55931">
    <property type="entry name" value="Glutamine synthetase/guanido kinase"/>
    <property type="match status" value="1"/>
</dbReference>
<evidence type="ECO:0000256" key="3">
    <source>
        <dbReference type="ARBA" id="ARBA00022598"/>
    </source>
</evidence>
<dbReference type="InterPro" id="IPR027302">
    <property type="entry name" value="Gln_synth_N_conserv_site"/>
</dbReference>
<protein>
    <recommendedName>
        <fullName evidence="2 9">Glutamine synthetase</fullName>
        <ecNumber evidence="2 9">6.3.1.2</ecNumber>
    </recommendedName>
</protein>